<dbReference type="SMART" id="SM01321">
    <property type="entry name" value="Y1_Tnp"/>
    <property type="match status" value="1"/>
</dbReference>
<evidence type="ECO:0000313" key="2">
    <source>
        <dbReference type="EMBL" id="MBO0949706.1"/>
    </source>
</evidence>
<keyword evidence="3" id="KW-1185">Reference proteome</keyword>
<dbReference type="InterPro" id="IPR052715">
    <property type="entry name" value="RAYT_transposase"/>
</dbReference>
<organism evidence="2 3">
    <name type="scientific">Fibrella forsythiae</name>
    <dbReference type="NCBI Taxonomy" id="2817061"/>
    <lineage>
        <taxon>Bacteria</taxon>
        <taxon>Pseudomonadati</taxon>
        <taxon>Bacteroidota</taxon>
        <taxon>Cytophagia</taxon>
        <taxon>Cytophagales</taxon>
        <taxon>Spirosomataceae</taxon>
        <taxon>Fibrella</taxon>
    </lineage>
</organism>
<dbReference type="InterPro" id="IPR036515">
    <property type="entry name" value="Transposase_17_sf"/>
</dbReference>
<sequence length="203" mass="23463">MEGYDYSQEGLYFITICTQDRRHWFGQILGETMQLRSVGQIAYDQWLLLLKRFPGLALDAYQLMPNHLHGILDIVHPTSQTMNDIICAYKSLVALACLDLFKVEKPGLRTGKLWQRNYYEHIIRNDQSYKNIADYIVNNPANWPSDKFYDTLASALRLRQQCLRPSTQDAPANTRQSIRVNYALACSHEPSPYNLPRHRNVGG</sequence>
<protein>
    <submittedName>
        <fullName evidence="2">Transposase</fullName>
    </submittedName>
</protein>
<dbReference type="EMBL" id="JAFMYW010000003">
    <property type="protein sequence ID" value="MBO0949706.1"/>
    <property type="molecule type" value="Genomic_DNA"/>
</dbReference>
<name>A0ABS3JI61_9BACT</name>
<proteinExistence type="predicted"/>
<comment type="caution">
    <text evidence="2">The sequence shown here is derived from an EMBL/GenBank/DDBJ whole genome shotgun (WGS) entry which is preliminary data.</text>
</comment>
<dbReference type="RefSeq" id="WP_207329641.1">
    <property type="nucleotide sequence ID" value="NZ_JAFMYW010000003.1"/>
</dbReference>
<dbReference type="PANTHER" id="PTHR36966">
    <property type="entry name" value="REP-ASSOCIATED TYROSINE TRANSPOSASE"/>
    <property type="match status" value="1"/>
</dbReference>
<evidence type="ECO:0000313" key="3">
    <source>
        <dbReference type="Proteomes" id="UP000664628"/>
    </source>
</evidence>
<accession>A0ABS3JI61</accession>
<reference evidence="2 3" key="1">
    <citation type="submission" date="2021-03" db="EMBL/GenBank/DDBJ databases">
        <title>Fibrella sp. HMF5405 genome sequencing and assembly.</title>
        <authorList>
            <person name="Kang H."/>
            <person name="Kim H."/>
            <person name="Bae S."/>
            <person name="Joh K."/>
        </authorList>
    </citation>
    <scope>NUCLEOTIDE SEQUENCE [LARGE SCALE GENOMIC DNA]</scope>
    <source>
        <strain evidence="2 3">HMF5405</strain>
    </source>
</reference>
<gene>
    <name evidence="2" type="ORF">J2I46_14010</name>
</gene>
<dbReference type="Gene3D" id="3.30.70.1290">
    <property type="entry name" value="Transposase IS200-like"/>
    <property type="match status" value="1"/>
</dbReference>
<dbReference type="InterPro" id="IPR002686">
    <property type="entry name" value="Transposase_17"/>
</dbReference>
<dbReference type="Pfam" id="PF01797">
    <property type="entry name" value="Y1_Tnp"/>
    <property type="match status" value="1"/>
</dbReference>
<dbReference type="SUPFAM" id="SSF143422">
    <property type="entry name" value="Transposase IS200-like"/>
    <property type="match status" value="1"/>
</dbReference>
<dbReference type="PANTHER" id="PTHR36966:SF1">
    <property type="entry name" value="REP-ASSOCIATED TYROSINE TRANSPOSASE"/>
    <property type="match status" value="1"/>
</dbReference>
<dbReference type="Proteomes" id="UP000664628">
    <property type="component" value="Unassembled WGS sequence"/>
</dbReference>
<evidence type="ECO:0000259" key="1">
    <source>
        <dbReference type="SMART" id="SM01321"/>
    </source>
</evidence>
<feature type="domain" description="Transposase IS200-like" evidence="1">
    <location>
        <begin position="7"/>
        <end position="139"/>
    </location>
</feature>